<dbReference type="InterPro" id="IPR027417">
    <property type="entry name" value="P-loop_NTPase"/>
</dbReference>
<feature type="region of interest" description="Disordered" evidence="5">
    <location>
        <begin position="1"/>
        <end position="32"/>
    </location>
</feature>
<name>A0A8H7ZPV3_9FUNG</name>
<evidence type="ECO:0000256" key="5">
    <source>
        <dbReference type="SAM" id="MobiDB-lite"/>
    </source>
</evidence>
<comment type="caution">
    <text evidence="6">The sequence shown here is derived from an EMBL/GenBank/DDBJ whole genome shotgun (WGS) entry which is preliminary data.</text>
</comment>
<gene>
    <name evidence="6" type="ORF">BJ554DRAFT_3048</name>
</gene>
<dbReference type="SMART" id="SM00177">
    <property type="entry name" value="ARF"/>
    <property type="match status" value="1"/>
</dbReference>
<reference evidence="6 7" key="1">
    <citation type="journal article" name="Sci. Rep.">
        <title>Genome-scale phylogenetic analyses confirm Olpidium as the closest living zoosporic fungus to the non-flagellated, terrestrial fungi.</title>
        <authorList>
            <person name="Chang Y."/>
            <person name="Rochon D."/>
            <person name="Sekimoto S."/>
            <person name="Wang Y."/>
            <person name="Chovatia M."/>
            <person name="Sandor L."/>
            <person name="Salamov A."/>
            <person name="Grigoriev I.V."/>
            <person name="Stajich J.E."/>
            <person name="Spatafora J.W."/>
        </authorList>
    </citation>
    <scope>NUCLEOTIDE SEQUENCE [LARGE SCALE GENOMIC DNA]</scope>
    <source>
        <strain evidence="6">S191</strain>
    </source>
</reference>
<dbReference type="GO" id="GO:0003924">
    <property type="term" value="F:GTPase activity"/>
    <property type="evidence" value="ECO:0007669"/>
    <property type="project" value="InterPro"/>
</dbReference>
<dbReference type="PRINTS" id="PR00328">
    <property type="entry name" value="SAR1GTPBP"/>
</dbReference>
<feature type="binding site" evidence="3">
    <location>
        <begin position="66"/>
        <end position="73"/>
    </location>
    <ligand>
        <name>GTP</name>
        <dbReference type="ChEBI" id="CHEBI:37565"/>
    </ligand>
</feature>
<dbReference type="EMBL" id="JAEFCI010010731">
    <property type="protein sequence ID" value="KAG5457045.1"/>
    <property type="molecule type" value="Genomic_DNA"/>
</dbReference>
<keyword evidence="7" id="KW-1185">Reference proteome</keyword>
<feature type="binding site" evidence="4">
    <location>
        <position position="90"/>
    </location>
    <ligand>
        <name>Mg(2+)</name>
        <dbReference type="ChEBI" id="CHEBI:18420"/>
    </ligand>
</feature>
<evidence type="ECO:0000313" key="7">
    <source>
        <dbReference type="Proteomes" id="UP000673691"/>
    </source>
</evidence>
<feature type="binding site" evidence="3">
    <location>
        <position position="113"/>
    </location>
    <ligand>
        <name>GTP</name>
        <dbReference type="ChEBI" id="CHEBI:37565"/>
    </ligand>
</feature>
<keyword evidence="4" id="KW-0479">Metal-binding</keyword>
<dbReference type="GO" id="GO:0005525">
    <property type="term" value="F:GTP binding"/>
    <property type="evidence" value="ECO:0007669"/>
    <property type="project" value="UniProtKB-KW"/>
</dbReference>
<evidence type="ECO:0000256" key="3">
    <source>
        <dbReference type="PIRSR" id="PIRSR606689-1"/>
    </source>
</evidence>
<evidence type="ECO:0000256" key="1">
    <source>
        <dbReference type="ARBA" id="ARBA00022741"/>
    </source>
</evidence>
<dbReference type="Gene3D" id="3.40.50.300">
    <property type="entry name" value="P-loop containing nucleotide triphosphate hydrolases"/>
    <property type="match status" value="1"/>
</dbReference>
<feature type="compositionally biased region" description="Basic residues" evidence="5">
    <location>
        <begin position="1"/>
        <end position="11"/>
    </location>
</feature>
<dbReference type="InterPro" id="IPR051995">
    <property type="entry name" value="Ciliary_GTPase"/>
</dbReference>
<dbReference type="Proteomes" id="UP000673691">
    <property type="component" value="Unassembled WGS sequence"/>
</dbReference>
<evidence type="ECO:0000256" key="2">
    <source>
        <dbReference type="ARBA" id="ARBA00023134"/>
    </source>
</evidence>
<dbReference type="Pfam" id="PF00025">
    <property type="entry name" value="Arf"/>
    <property type="match status" value="1"/>
</dbReference>
<dbReference type="SUPFAM" id="SSF52540">
    <property type="entry name" value="P-loop containing nucleoside triphosphate hydrolases"/>
    <property type="match status" value="1"/>
</dbReference>
<organism evidence="6 7">
    <name type="scientific">Olpidium bornovanus</name>
    <dbReference type="NCBI Taxonomy" id="278681"/>
    <lineage>
        <taxon>Eukaryota</taxon>
        <taxon>Fungi</taxon>
        <taxon>Fungi incertae sedis</taxon>
        <taxon>Olpidiomycota</taxon>
        <taxon>Olpidiomycotina</taxon>
        <taxon>Olpidiomycetes</taxon>
        <taxon>Olpidiales</taxon>
        <taxon>Olpidiaceae</taxon>
        <taxon>Olpidium</taxon>
    </lineage>
</organism>
<proteinExistence type="predicted"/>
<dbReference type="InterPro" id="IPR006689">
    <property type="entry name" value="Small_GTPase_ARF/SAR"/>
</dbReference>
<dbReference type="PANTHER" id="PTHR46090:SF2">
    <property type="entry name" value="ADP-RIBOSYLATION FACTOR-LIKE PROTEIN 13B"/>
    <property type="match status" value="1"/>
</dbReference>
<accession>A0A8H7ZPV3</accession>
<dbReference type="AlphaFoldDB" id="A0A8H7ZPV3"/>
<dbReference type="OrthoDB" id="14717at2759"/>
<dbReference type="SMART" id="SM00178">
    <property type="entry name" value="SAR"/>
    <property type="match status" value="1"/>
</dbReference>
<dbReference type="PANTHER" id="PTHR46090">
    <property type="entry name" value="ADP-RIBOSYLATION FACTOR-LIKE PROTEIN 13B"/>
    <property type="match status" value="1"/>
</dbReference>
<feature type="compositionally biased region" description="Low complexity" evidence="5">
    <location>
        <begin position="17"/>
        <end position="30"/>
    </location>
</feature>
<sequence>MSLCRGKRRSEKRVGDAAAPAGAKSAGGAKPAKKGFVSKVLRPVKSQKSKRTVFPEAFKFKIAVLGIDDSGKTTFISRVTRAPAEQTQTTWGFTSCNVDGPNGEVMTLYDLGGHSRIRGIWVNYIAEVHAVVYMVDAANRTRLPEARQALHDIYGDQRLFGKPLIMCADRPASIAPAGVLDAPNALPPADVYKELGVDGLKLLFPDLSKSQQDLARAAAHPPETASKQPREEVLRSMVAVVGCKSLLHIEKHATHVPDPSVDKG</sequence>
<evidence type="ECO:0000256" key="4">
    <source>
        <dbReference type="PIRSR" id="PIRSR606689-2"/>
    </source>
</evidence>
<evidence type="ECO:0000313" key="6">
    <source>
        <dbReference type="EMBL" id="KAG5457045.1"/>
    </source>
</evidence>
<keyword evidence="1 3" id="KW-0547">Nucleotide-binding</keyword>
<dbReference type="GO" id="GO:0046872">
    <property type="term" value="F:metal ion binding"/>
    <property type="evidence" value="ECO:0007669"/>
    <property type="project" value="UniProtKB-KW"/>
</dbReference>
<protein>
    <submittedName>
        <fullName evidence="6">ADP-ribosylation factor family-domain-containing protein</fullName>
    </submittedName>
</protein>
<dbReference type="PROSITE" id="PS51417">
    <property type="entry name" value="ARF"/>
    <property type="match status" value="1"/>
</dbReference>
<feature type="binding site" evidence="4">
    <location>
        <position position="73"/>
    </location>
    <ligand>
        <name>Mg(2+)</name>
        <dbReference type="ChEBI" id="CHEBI:18420"/>
    </ligand>
</feature>
<keyword evidence="2 3" id="KW-0342">GTP-binding</keyword>
<keyword evidence="4" id="KW-0460">Magnesium</keyword>